<dbReference type="EMBL" id="AP012320">
    <property type="protein sequence ID" value="BAL96972.1"/>
    <property type="molecule type" value="Genomic_DNA"/>
</dbReference>
<name>I0HVD5_RUBGI</name>
<gene>
    <name evidence="1" type="ordered locus">RGE_36320</name>
    <name evidence="2" type="ordered locus">RGE_36330</name>
</gene>
<sequence length="56" mass="6745">MESIFRDAPCHQRQFDCVNTNFDSRELKFGITREYSNLSLTGCLKRELRRQSYRVK</sequence>
<evidence type="ECO:0000313" key="3">
    <source>
        <dbReference type="Proteomes" id="UP000007883"/>
    </source>
</evidence>
<dbReference type="KEGG" id="rge:RGE_36330"/>
<dbReference type="HOGENOM" id="CLU_3011547_0_0_4"/>
<keyword evidence="3" id="KW-1185">Reference proteome</keyword>
<dbReference type="KEGG" id="rge:RGE_36320"/>
<dbReference type="AlphaFoldDB" id="I0HVD5"/>
<protein>
    <submittedName>
        <fullName evidence="2">Uncharacterized protein</fullName>
    </submittedName>
</protein>
<dbReference type="EMBL" id="AP012320">
    <property type="protein sequence ID" value="BAL96971.1"/>
    <property type="molecule type" value="Genomic_DNA"/>
</dbReference>
<reference evidence="2 3" key="1">
    <citation type="journal article" date="2012" name="J. Bacteriol.">
        <title>Complete genome sequence of phototrophic betaproteobacterium Rubrivivax gelatinosus IL144.</title>
        <authorList>
            <person name="Nagashima S."/>
            <person name="Kamimura A."/>
            <person name="Shimizu T."/>
            <person name="Nakamura-isaki S."/>
            <person name="Aono E."/>
            <person name="Sakamoto K."/>
            <person name="Ichikawa N."/>
            <person name="Nakazawa H."/>
            <person name="Sekine M."/>
            <person name="Yamazaki S."/>
            <person name="Fujita N."/>
            <person name="Shimada K."/>
            <person name="Hanada S."/>
            <person name="Nagashima K.V.P."/>
        </authorList>
    </citation>
    <scope>NUCLEOTIDE SEQUENCE [LARGE SCALE GENOMIC DNA]</scope>
    <source>
        <strain evidence="2">IL144</strain>
        <strain evidence="3">NBRC 100245 / IL144</strain>
    </source>
</reference>
<dbReference type="Proteomes" id="UP000007883">
    <property type="component" value="Chromosome"/>
</dbReference>
<accession>I0HVD5</accession>
<evidence type="ECO:0000313" key="2">
    <source>
        <dbReference type="EMBL" id="BAL96972.1"/>
    </source>
</evidence>
<organism evidence="2 3">
    <name type="scientific">Rubrivivax gelatinosus (strain NBRC 100245 / IL144)</name>
    <dbReference type="NCBI Taxonomy" id="983917"/>
    <lineage>
        <taxon>Bacteria</taxon>
        <taxon>Pseudomonadati</taxon>
        <taxon>Pseudomonadota</taxon>
        <taxon>Betaproteobacteria</taxon>
        <taxon>Burkholderiales</taxon>
        <taxon>Sphaerotilaceae</taxon>
        <taxon>Rubrivivax</taxon>
    </lineage>
</organism>
<evidence type="ECO:0000313" key="1">
    <source>
        <dbReference type="EMBL" id="BAL96971.1"/>
    </source>
</evidence>
<proteinExistence type="predicted"/>